<evidence type="ECO:0000259" key="9">
    <source>
        <dbReference type="Pfam" id="PF17846"/>
    </source>
</evidence>
<dbReference type="InterPro" id="IPR041412">
    <property type="entry name" value="Xrn1_helical"/>
</dbReference>
<dbReference type="Gene3D" id="3.40.50.12390">
    <property type="match status" value="2"/>
</dbReference>
<keyword evidence="6" id="KW-0866">Nonsense-mediated mRNA decay</keyword>
<evidence type="ECO:0000313" key="14">
    <source>
        <dbReference type="Proteomes" id="UP000244722"/>
    </source>
</evidence>
<dbReference type="GO" id="GO:0004534">
    <property type="term" value="F:5'-3' RNA exonuclease activity"/>
    <property type="evidence" value="ECO:0007669"/>
    <property type="project" value="TreeGrafter"/>
</dbReference>
<dbReference type="Gene3D" id="2.30.30.750">
    <property type="match status" value="1"/>
</dbReference>
<dbReference type="Gene3D" id="2.170.260.40">
    <property type="match status" value="1"/>
</dbReference>
<sequence length="1399" mass="158019">MGVPKFFRWLSERYPTISQVIAENRIPEFDCLYLDMNGIIHNCTHGDSDSPAFRMTEDVMFIAIFNYIEHLFGKIKPRKLFFMAIDGVAPRAKMNQQRARRFRTALDADNAKQKAIREGIEIPKEAAFDSNCITPGTEFMAKLTTHLKYFINKKVSEDVDWQGVEVVLSGHEVPGEGEHKIMEYIRLAKAQPSYDPNVRHCLYGLDADLIMLGLLSHDPHFCLLREEVTFGRQSKTRSKELEHQNFYLMHLSVVREYLEHEFQELGKPGVLSFPFDMERIIDDFILLAFFVGNDFLPNLPGLHINEGALSLQFKLYKEILPKAGGYINEHGVINLKRLSLLLEALSKFEEQLFESESSAANWLKGKQRGTLEALDKAKSKGRLVLTTEQKRMFTEVKKWLENRRDKKGPKVFDVPADYPAKDRKFVEELAASLRLNCERLENEQGELYLALSHYGNSGDDDEGEEGSDEDDEPEGYAAVLRVFRQYDKAEVVDVSVDEAKAELERKYQQGFYEWKDEYYKSKLGFGLESEEQMRHLTENYVEGLQWVLYYYYRGVVSWPWYYRYHYSPRISDIYKGLGANTNFKLGKPFKPFEQLMGVLPDRSKEIVPEAYHDLMTDSESPIIDFYPPDFELDMNGKKMEWEAVVKIPFIEEDRLLAAMRTKENLLSPEERSRNDFGVTLKFSYNPNITEMYPSSMPGVFPEVARCHCVANVFELPTLEGLEIIVGLCEGVKLGIHALAGFPSLKTLPHTAELVYHGVNVFQQDSRNESMVLRLENAYQEGGVEEAKNKIGQRVFVGYPFLQEGLVNAVSDELFRYHQIENGQVIPVPHSPTEIDTWRRKAERMENTYSKKMGILIGAVEVVLHVNILKGLKRTDEGAMVKEYSQVPGVETDYAAQTVVEEVVSEDRRFLEKSAIPIAEEFPEGSRAFFLGEFNYGRPLEVVKHDDNRVDIWIATMKGREPDFGRDIVIRAEQSTRYTPSYAVARMLKLNPLVLSRITSSFTVVVDDNRLNLGLNLKFEAKKLKVLGYSRRGDNGWEFSQKAIDLVKEYITKFPQFFQGIQRNPQGDLYSDTDFFDPSESKAKVKEIQDWLKSVQSRSFEKVPLEAQQLDGDAVKEIEEAADEYMRGLEGSKPRRIKSVPRKALLKPSDAEHRLQNQWFSLGDRVVYVQDSGKVPIATRGTVVGLTRTTRQTLLDVVFDLTFMSGTTLSDRCSPFRGMAVPVSSVLNLTNRQLIVESKASELAKPPPTDATPGRHTSTQPQLMGNFSTGNGRGGRDGARSPRGGWRGRGRGGSWSNGYNHSPPPGPRNNSHPNGYPSSWRDGGGGGTTDLPVHGGPPVILQRSQASGDGYRTVPPPANINAPRRGKSGRGGGRGRGGGGGGGNGSGARGARGSTHNAQN</sequence>
<reference evidence="13 14" key="1">
    <citation type="submission" date="2017-04" db="EMBL/GenBank/DDBJ databases">
        <title>Draft genome sequence of Tuber borchii Vittad., a whitish edible truffle.</title>
        <authorList>
            <consortium name="DOE Joint Genome Institute"/>
            <person name="Murat C."/>
            <person name="Kuo A."/>
            <person name="Barry K.W."/>
            <person name="Clum A."/>
            <person name="Dockter R.B."/>
            <person name="Fauchery L."/>
            <person name="Iotti M."/>
            <person name="Kohler A."/>
            <person name="Labutti K."/>
            <person name="Lindquist E.A."/>
            <person name="Lipzen A."/>
            <person name="Ohm R.A."/>
            <person name="Wang M."/>
            <person name="Grigoriev I.V."/>
            <person name="Zambonelli A."/>
            <person name="Martin F.M."/>
        </authorList>
    </citation>
    <scope>NUCLEOTIDE SEQUENCE [LARGE SCALE GENOMIC DNA]</scope>
    <source>
        <strain evidence="13 14">Tbo3840</strain>
    </source>
</reference>
<comment type="function">
    <text evidence="6">Multifunctional protein that exhibits several independent functions at different levels of the cellular processes. 5'-3' exonuclease component of the nonsense-mediated mRNA decay (NMD) which is a highly conserved mRNA degradation pathway, an RNA surveillance system whose role is to identify and rid cells of mRNA with premature termination codons and thus prevents accumulation of potentially harmful truncated proteins.</text>
</comment>
<feature type="compositionally biased region" description="Polar residues" evidence="7">
    <location>
        <begin position="1254"/>
        <end position="1269"/>
    </location>
</feature>
<dbReference type="InterPro" id="IPR047008">
    <property type="entry name" value="XRN1_SH3_sf"/>
</dbReference>
<dbReference type="GO" id="GO:0005634">
    <property type="term" value="C:nucleus"/>
    <property type="evidence" value="ECO:0007669"/>
    <property type="project" value="TreeGrafter"/>
</dbReference>
<dbReference type="Pfam" id="PF18129">
    <property type="entry name" value="SH3_12"/>
    <property type="match status" value="1"/>
</dbReference>
<dbReference type="Gene3D" id="2.30.30.30">
    <property type="match status" value="1"/>
</dbReference>
<dbReference type="FunFam" id="3.40.50.12390:FF:000002">
    <property type="entry name" value="5'-3' exoribonuclease 1"/>
    <property type="match status" value="1"/>
</dbReference>
<dbReference type="InterPro" id="IPR041106">
    <property type="entry name" value="XRN1_D2_D3"/>
</dbReference>
<dbReference type="InterPro" id="IPR016494">
    <property type="entry name" value="5_3_exoribonuclease_1"/>
</dbReference>
<comment type="similarity">
    <text evidence="1">Belongs to the 5'-3' exonuclease family. XRN2/RAT1 subfamily.</text>
</comment>
<dbReference type="InterPro" id="IPR040992">
    <property type="entry name" value="XRN1_D1"/>
</dbReference>
<dbReference type="OrthoDB" id="372487at2759"/>
<evidence type="ECO:0000256" key="6">
    <source>
        <dbReference type="PIRNR" id="PIRNR006743"/>
    </source>
</evidence>
<keyword evidence="5 6" id="KW-0269">Exonuclease</keyword>
<keyword evidence="2" id="KW-0507">mRNA processing</keyword>
<protein>
    <recommendedName>
        <fullName evidence="6">5'-3' exoribonuclease 1</fullName>
        <ecNumber evidence="6">3.1.13.-</ecNumber>
    </recommendedName>
</protein>
<feature type="domain" description="Exoribonuclease Xrn1 D2/D3" evidence="12">
    <location>
        <begin position="916"/>
        <end position="1138"/>
    </location>
</feature>
<feature type="domain" description="5'-3' exoribonuclease 1 D1" evidence="11">
    <location>
        <begin position="726"/>
        <end position="912"/>
    </location>
</feature>
<dbReference type="Pfam" id="PF03159">
    <property type="entry name" value="XRN_N"/>
    <property type="match status" value="1"/>
</dbReference>
<dbReference type="GO" id="GO:0005737">
    <property type="term" value="C:cytoplasm"/>
    <property type="evidence" value="ECO:0007669"/>
    <property type="project" value="UniProtKB-SubCell"/>
</dbReference>
<comment type="caution">
    <text evidence="13">The sequence shown here is derived from an EMBL/GenBank/DDBJ whole genome shotgun (WGS) entry which is preliminary data.</text>
</comment>
<dbReference type="InterPro" id="IPR027073">
    <property type="entry name" value="5_3_exoribonuclease"/>
</dbReference>
<feature type="compositionally biased region" description="Gly residues" evidence="7">
    <location>
        <begin position="1284"/>
        <end position="1294"/>
    </location>
</feature>
<dbReference type="Pfam" id="PF18334">
    <property type="entry name" value="XRN1_D2_D3"/>
    <property type="match status" value="1"/>
</dbReference>
<evidence type="ECO:0000256" key="2">
    <source>
        <dbReference type="ARBA" id="ARBA00022664"/>
    </source>
</evidence>
<evidence type="ECO:0000256" key="7">
    <source>
        <dbReference type="SAM" id="MobiDB-lite"/>
    </source>
</evidence>
<feature type="compositionally biased region" description="Polar residues" evidence="7">
    <location>
        <begin position="1307"/>
        <end position="1316"/>
    </location>
</feature>
<dbReference type="InterPro" id="IPR014722">
    <property type="entry name" value="Rib_uL2_dom2"/>
</dbReference>
<dbReference type="EMBL" id="NESQ01000145">
    <property type="protein sequence ID" value="PUU77668.1"/>
    <property type="molecule type" value="Genomic_DNA"/>
</dbReference>
<feature type="region of interest" description="Disordered" evidence="7">
    <location>
        <begin position="1237"/>
        <end position="1399"/>
    </location>
</feature>
<evidence type="ECO:0000259" key="12">
    <source>
        <dbReference type="Pfam" id="PF18334"/>
    </source>
</evidence>
<dbReference type="Pfam" id="PF17846">
    <property type="entry name" value="XRN_M"/>
    <property type="match status" value="1"/>
</dbReference>
<evidence type="ECO:0000256" key="5">
    <source>
        <dbReference type="ARBA" id="ARBA00022839"/>
    </source>
</evidence>
<dbReference type="Pfam" id="PF18332">
    <property type="entry name" value="XRN1_D1"/>
    <property type="match status" value="1"/>
</dbReference>
<dbReference type="GO" id="GO:0016075">
    <property type="term" value="P:rRNA catabolic process"/>
    <property type="evidence" value="ECO:0007669"/>
    <property type="project" value="TreeGrafter"/>
</dbReference>
<dbReference type="Gene3D" id="1.25.40.1050">
    <property type="match status" value="1"/>
</dbReference>
<proteinExistence type="inferred from homology"/>
<evidence type="ECO:0000259" key="11">
    <source>
        <dbReference type="Pfam" id="PF18332"/>
    </source>
</evidence>
<dbReference type="InterPro" id="IPR047007">
    <property type="entry name" value="XRN1_D1_sf"/>
</dbReference>
<keyword evidence="3 6" id="KW-0540">Nuclease</keyword>
<evidence type="ECO:0000256" key="1">
    <source>
        <dbReference type="ARBA" id="ARBA00006994"/>
    </source>
</evidence>
<evidence type="ECO:0000259" key="8">
    <source>
        <dbReference type="Pfam" id="PF03159"/>
    </source>
</evidence>
<organism evidence="13 14">
    <name type="scientific">Tuber borchii</name>
    <name type="common">White truffle</name>
    <dbReference type="NCBI Taxonomy" id="42251"/>
    <lineage>
        <taxon>Eukaryota</taxon>
        <taxon>Fungi</taxon>
        <taxon>Dikarya</taxon>
        <taxon>Ascomycota</taxon>
        <taxon>Pezizomycotina</taxon>
        <taxon>Pezizomycetes</taxon>
        <taxon>Pezizales</taxon>
        <taxon>Tuberaceae</taxon>
        <taxon>Tuber</taxon>
    </lineage>
</organism>
<evidence type="ECO:0000313" key="13">
    <source>
        <dbReference type="EMBL" id="PUU77668.1"/>
    </source>
</evidence>
<feature type="domain" description="Xrn1 N-terminal" evidence="8">
    <location>
        <begin position="1"/>
        <end position="227"/>
    </location>
</feature>
<feature type="domain" description="Xrn1 helical" evidence="9">
    <location>
        <begin position="275"/>
        <end position="676"/>
    </location>
</feature>
<dbReference type="PANTHER" id="PTHR12341">
    <property type="entry name" value="5'-&gt;3' EXORIBONUCLEASE"/>
    <property type="match status" value="1"/>
</dbReference>
<dbReference type="FunFam" id="1.25.40.1050:FF:000002">
    <property type="entry name" value="5'-3' exoribonuclease"/>
    <property type="match status" value="1"/>
</dbReference>
<dbReference type="EC" id="3.1.13.-" evidence="6"/>
<feature type="region of interest" description="Disordered" evidence="7">
    <location>
        <begin position="453"/>
        <end position="472"/>
    </location>
</feature>
<evidence type="ECO:0000259" key="10">
    <source>
        <dbReference type="Pfam" id="PF18129"/>
    </source>
</evidence>
<feature type="compositionally biased region" description="Gly residues" evidence="7">
    <location>
        <begin position="1368"/>
        <end position="1389"/>
    </location>
</feature>
<dbReference type="GO" id="GO:0000184">
    <property type="term" value="P:nuclear-transcribed mRNA catabolic process, nonsense-mediated decay"/>
    <property type="evidence" value="ECO:0007669"/>
    <property type="project" value="UniProtKB-KW"/>
</dbReference>
<accession>A0A2T6ZQ94</accession>
<comment type="subcellular location">
    <subcellularLocation>
        <location evidence="6">Cytoplasm</location>
    </subcellularLocation>
</comment>
<dbReference type="STRING" id="42251.A0A2T6ZQ94"/>
<evidence type="ECO:0000256" key="4">
    <source>
        <dbReference type="ARBA" id="ARBA00022801"/>
    </source>
</evidence>
<keyword evidence="6" id="KW-0963">Cytoplasm</keyword>
<feature type="compositionally biased region" description="Acidic residues" evidence="7">
    <location>
        <begin position="458"/>
        <end position="472"/>
    </location>
</feature>
<dbReference type="Proteomes" id="UP000244722">
    <property type="component" value="Unassembled WGS sequence"/>
</dbReference>
<keyword evidence="6" id="KW-0694">RNA-binding</keyword>
<dbReference type="PIRSF" id="PIRSF006743">
    <property type="entry name" value="Exonuclease_Xnr1"/>
    <property type="match status" value="1"/>
</dbReference>
<dbReference type="CDD" id="cd18673">
    <property type="entry name" value="PIN_XRN1-2-like"/>
    <property type="match status" value="1"/>
</dbReference>
<keyword evidence="14" id="KW-1185">Reference proteome</keyword>
<gene>
    <name evidence="13" type="ORF">B9Z19DRAFT_985999</name>
</gene>
<dbReference type="PANTHER" id="PTHR12341:SF7">
    <property type="entry name" value="5'-3' EXORIBONUCLEASE 1"/>
    <property type="match status" value="1"/>
</dbReference>
<name>A0A2T6ZQ94_TUBBO</name>
<dbReference type="InterPro" id="IPR041385">
    <property type="entry name" value="SH3_12"/>
</dbReference>
<dbReference type="InterPro" id="IPR004859">
    <property type="entry name" value="Xrn1_N"/>
</dbReference>
<keyword evidence="4 6" id="KW-0378">Hydrolase</keyword>
<feature type="domain" description="5'-3' exoribonuclease 1 SH3-like" evidence="10">
    <location>
        <begin position="1157"/>
        <end position="1227"/>
    </location>
</feature>
<dbReference type="GO" id="GO:0003723">
    <property type="term" value="F:RNA binding"/>
    <property type="evidence" value="ECO:0007669"/>
    <property type="project" value="UniProtKB-KW"/>
</dbReference>
<evidence type="ECO:0000256" key="3">
    <source>
        <dbReference type="ARBA" id="ARBA00022722"/>
    </source>
</evidence>
<dbReference type="GO" id="GO:0006397">
    <property type="term" value="P:mRNA processing"/>
    <property type="evidence" value="ECO:0007669"/>
    <property type="project" value="UniProtKB-KW"/>
</dbReference>